<name>A0ABQ0E9V6_9BACT</name>
<evidence type="ECO:0008006" key="3">
    <source>
        <dbReference type="Google" id="ProtNLM"/>
    </source>
</evidence>
<dbReference type="RefSeq" id="WP_407844807.1">
    <property type="nucleotide sequence ID" value="NZ_BAAFSG010000001.1"/>
</dbReference>
<dbReference type="EMBL" id="BAAFSG010000001">
    <property type="protein sequence ID" value="GAB1254551.1"/>
    <property type="molecule type" value="Genomic_DNA"/>
</dbReference>
<evidence type="ECO:0000313" key="1">
    <source>
        <dbReference type="EMBL" id="GAB1254551.1"/>
    </source>
</evidence>
<dbReference type="SUPFAM" id="SSF56563">
    <property type="entry name" value="Major capsid protein gp5"/>
    <property type="match status" value="1"/>
</dbReference>
<keyword evidence="2" id="KW-1185">Reference proteome</keyword>
<sequence length="310" mass="32881">MASQTLAEAKKLINNEIVQGVVEDIISINPIYNLLPFADYTGQAILVNREDALGDAAFYAVDATITAKNPASYSQVPYAATKIIGDVEMDGLVQATSASAGVDQLAVEISSKAKKIGRLFQEGMATGTGTSPAMYSLHSLCDPAQYTAASDGQTLSFELLDSLLDLVKSKDGMVDWIMMAPRTMRSYKALLRALGGTPADWVVTLADGRTTIGYEGIPIFKNEYLPVAETANGAALTGGALTSVYAGCFDDGTRRVGISGIYPAGTPAGVVIENVGTAENKDSRIVRVKQYANFVNFNRRGLARLTSISN</sequence>
<reference evidence="1 2" key="1">
    <citation type="journal article" date="2025" name="Int. J. Syst. Evol. Microbiol.">
        <title>Desulfovibrio falkowii sp. nov., Porphyromonas miyakawae sp. nov., Mediterraneibacter flintii sp. nov. and Owariibacterium komagatae gen. nov., sp. nov., isolated from human faeces.</title>
        <authorList>
            <person name="Hamaguchi T."/>
            <person name="Ohara M."/>
            <person name="Hisatomi A."/>
            <person name="Sekiguchi K."/>
            <person name="Takeda J.I."/>
            <person name="Ueyama J."/>
            <person name="Ito M."/>
            <person name="Nishiwaki H."/>
            <person name="Ogi T."/>
            <person name="Hirayama M."/>
            <person name="Ohkuma M."/>
            <person name="Sakamoto M."/>
            <person name="Ohno K."/>
        </authorList>
    </citation>
    <scope>NUCLEOTIDE SEQUENCE [LARGE SCALE GENOMIC DNA]</scope>
    <source>
        <strain evidence="1 2">13CB8C</strain>
    </source>
</reference>
<accession>A0ABQ0E9V6</accession>
<dbReference type="Proteomes" id="UP001628192">
    <property type="component" value="Unassembled WGS sequence"/>
</dbReference>
<proteinExistence type="predicted"/>
<comment type="caution">
    <text evidence="1">The sequence shown here is derived from an EMBL/GenBank/DDBJ whole genome shotgun (WGS) entry which is preliminary data.</text>
</comment>
<evidence type="ECO:0000313" key="2">
    <source>
        <dbReference type="Proteomes" id="UP001628192"/>
    </source>
</evidence>
<organism evidence="1 2">
    <name type="scientific">Desulfovibrio falkowii</name>
    <dbReference type="NCBI Taxonomy" id="3136602"/>
    <lineage>
        <taxon>Bacteria</taxon>
        <taxon>Pseudomonadati</taxon>
        <taxon>Thermodesulfobacteriota</taxon>
        <taxon>Desulfovibrionia</taxon>
        <taxon>Desulfovibrionales</taxon>
        <taxon>Desulfovibrionaceae</taxon>
        <taxon>Desulfovibrio</taxon>
    </lineage>
</organism>
<gene>
    <name evidence="1" type="ORF">Defa_20380</name>
</gene>
<protein>
    <recommendedName>
        <fullName evidence="3">Phage major capsid protein</fullName>
    </recommendedName>
</protein>